<dbReference type="Proteomes" id="UP000004506">
    <property type="component" value="Unassembled WGS sequence"/>
</dbReference>
<keyword evidence="1" id="KW-0472">Membrane</keyword>
<evidence type="ECO:0000313" key="2">
    <source>
        <dbReference type="EMBL" id="EDU57505.1"/>
    </source>
</evidence>
<dbReference type="EMBL" id="ABJD02000118">
    <property type="protein sequence ID" value="EDU57505.1"/>
    <property type="molecule type" value="Genomic_DNA"/>
</dbReference>
<dbReference type="AlphaFoldDB" id="A0AA86YEN7"/>
<sequence length="54" mass="6140">MHSLRAFGKSSKKEPKRFMLLTGKRVNCIVTNLKLGILLGLMLQKFMMVQMVAT</sequence>
<reference evidence="3" key="1">
    <citation type="submission" date="2008-04" db="EMBL/GenBank/DDBJ databases">
        <title>Draft genome sequence of Providencia stuartii (ATCC 25827).</title>
        <authorList>
            <person name="Sudarsanam P."/>
            <person name="Ley R."/>
            <person name="Guruge J."/>
            <person name="Turnbaugh P.J."/>
            <person name="Mahowald M."/>
            <person name="Liep D."/>
            <person name="Gordon J."/>
        </authorList>
    </citation>
    <scope>NUCLEOTIDE SEQUENCE [LARGE SCALE GENOMIC DNA]</scope>
    <source>
        <strain evidence="3">ATCC 25827</strain>
    </source>
</reference>
<keyword evidence="1" id="KW-0812">Transmembrane</keyword>
<protein>
    <submittedName>
        <fullName evidence="2">Uncharacterized protein</fullName>
    </submittedName>
</protein>
<proteinExistence type="predicted"/>
<keyword evidence="1" id="KW-1133">Transmembrane helix</keyword>
<evidence type="ECO:0000313" key="3">
    <source>
        <dbReference type="Proteomes" id="UP000004506"/>
    </source>
</evidence>
<reference evidence="2 3" key="3">
    <citation type="submission" date="2008-05" db="EMBL/GenBank/DDBJ databases">
        <authorList>
            <person name="Fulton L."/>
            <person name="Clifton S."/>
            <person name="Fulton B."/>
            <person name="Xu J."/>
            <person name="Minx P."/>
            <person name="Pepin K.H."/>
            <person name="Johnson M."/>
            <person name="Thiruvilangam P."/>
            <person name="Bhonagiri V."/>
            <person name="Nash W.E."/>
            <person name="Mardis E.R."/>
            <person name="Wilson R.K."/>
        </authorList>
    </citation>
    <scope>NUCLEOTIDE SEQUENCE [LARGE SCALE GENOMIC DNA]</scope>
    <source>
        <strain evidence="2 3">ATCC 25827</strain>
    </source>
</reference>
<evidence type="ECO:0000256" key="1">
    <source>
        <dbReference type="SAM" id="Phobius"/>
    </source>
</evidence>
<feature type="transmembrane region" description="Helical" evidence="1">
    <location>
        <begin position="26"/>
        <end position="47"/>
    </location>
</feature>
<accession>A0AA86YEN7</accession>
<gene>
    <name evidence="2" type="ORF">PROSTU_04750</name>
</gene>
<organism evidence="2 3">
    <name type="scientific">Providencia stuartii ATCC 25827</name>
    <dbReference type="NCBI Taxonomy" id="471874"/>
    <lineage>
        <taxon>Bacteria</taxon>
        <taxon>Pseudomonadati</taxon>
        <taxon>Pseudomonadota</taxon>
        <taxon>Gammaproteobacteria</taxon>
        <taxon>Enterobacterales</taxon>
        <taxon>Morganellaceae</taxon>
        <taxon>Providencia</taxon>
    </lineage>
</organism>
<comment type="caution">
    <text evidence="2">The sequence shown here is derived from an EMBL/GenBank/DDBJ whole genome shotgun (WGS) entry which is preliminary data.</text>
</comment>
<name>A0AA86YEN7_PROST</name>
<reference evidence="3" key="2">
    <citation type="submission" date="2008-04" db="EMBL/GenBank/DDBJ databases">
        <title>Draft genome sequence of Providencia stuartii(ATCC 25827).</title>
        <authorList>
            <person name="Sudarsanam P."/>
            <person name="Ley R."/>
            <person name="Guruge J."/>
            <person name="Turnbaugh P.J."/>
            <person name="Mahowald M."/>
            <person name="Liep D."/>
            <person name="Gordon J."/>
        </authorList>
    </citation>
    <scope>NUCLEOTIDE SEQUENCE [LARGE SCALE GENOMIC DNA]</scope>
    <source>
        <strain evidence="3">ATCC 25827</strain>
    </source>
</reference>